<name>A0ACB9RQ30_9MYRT</name>
<comment type="caution">
    <text evidence="1">The sequence shown here is derived from an EMBL/GenBank/DDBJ whole genome shotgun (WGS) entry which is preliminary data.</text>
</comment>
<proteinExistence type="predicted"/>
<evidence type="ECO:0000313" key="1">
    <source>
        <dbReference type="EMBL" id="KAI4380949.1"/>
    </source>
</evidence>
<organism evidence="1 2">
    <name type="scientific">Melastoma candidum</name>
    <dbReference type="NCBI Taxonomy" id="119954"/>
    <lineage>
        <taxon>Eukaryota</taxon>
        <taxon>Viridiplantae</taxon>
        <taxon>Streptophyta</taxon>
        <taxon>Embryophyta</taxon>
        <taxon>Tracheophyta</taxon>
        <taxon>Spermatophyta</taxon>
        <taxon>Magnoliopsida</taxon>
        <taxon>eudicotyledons</taxon>
        <taxon>Gunneridae</taxon>
        <taxon>Pentapetalae</taxon>
        <taxon>rosids</taxon>
        <taxon>malvids</taxon>
        <taxon>Myrtales</taxon>
        <taxon>Melastomataceae</taxon>
        <taxon>Melastomatoideae</taxon>
        <taxon>Melastomateae</taxon>
        <taxon>Melastoma</taxon>
    </lineage>
</organism>
<protein>
    <submittedName>
        <fullName evidence="1">Uncharacterized protein</fullName>
    </submittedName>
</protein>
<accession>A0ACB9RQ30</accession>
<gene>
    <name evidence="1" type="ORF">MLD38_007076</name>
</gene>
<keyword evidence="2" id="KW-1185">Reference proteome</keyword>
<dbReference type="Proteomes" id="UP001057402">
    <property type="component" value="Chromosome 3"/>
</dbReference>
<dbReference type="EMBL" id="CM042882">
    <property type="protein sequence ID" value="KAI4380949.1"/>
    <property type="molecule type" value="Genomic_DNA"/>
</dbReference>
<sequence>MVVEEEQDEDRAQCRTSAVVVTRPATIDSSPVQESPFSNYLNTLSPIKSAKAANVGQTFHGINSSPIVFASPTISSQRNNIHLKRIRMFESPNDVRKDDPTDSCQRSKELVDLCGNASDDVNKEISDSKDMLRVQSCSSSSIVDAFLADPFEADCTKFTHSSGRQVNCSKSTLDFDHEGDSTKGSEREGTDLQHVSPRRSSPDADELFSSDGPAVGAEEYHGIGPSFSVRCDVPVGDLPIDDGGDQSGIDPVLDIKGGSHVGPSPSHVLPPRDPFQDSEVNENPGEDASGSLRLLDDTQHREVLYQQRFLLRRCLRFDDMFLDDSSNSLGPMSNDVNSLGSLAVEDLGNLDLSEETSTFIKPSVSTVISVITGPEGKRSAITTSKPSGIGLHLNSIVGARSFDSRETICMKHESDNHGGRDSIPVGAGTGILLDKNATFPHDVVDPHNFTNAQEHYGTPHDKRMIPLGFSETEFAQTTAKRRRKASNASDTDGCKRCSCKKSRCLKLYCDCFAAGLFCTEPCACQGCLNRFEEQDTVLAARELIESRNPLAFAPKIVLSNKELDRTIGEDGIMSTPSSSRHKKGCNCKRSMCQKKYCECYQANVGCSDNCRCEGCKNVFGTKEASLEGTGNVKLAMGGTYSRDHLMPPTPSFQFSDSRKGLQRSRLAIECPSPNSSVKLGAAGWSREMQSEVSKESSTLETIADFIDSDFSEKADEFAPKHDSLGGSSNLAPLSSPTTMKSSSESSKTEPTPFTICYGGGHPPSRFLWRGGSLETPGIVSGGEKSHLDDNPGGKVYGNLEDDAPGVPKDVPSPTKPVIVGSPNRKRVSSPHKQVQECRINPSTALRSGGKFILKAVPSFPPLTPLLEPRSNTSEPHGPP</sequence>
<evidence type="ECO:0000313" key="2">
    <source>
        <dbReference type="Proteomes" id="UP001057402"/>
    </source>
</evidence>
<reference evidence="2" key="1">
    <citation type="journal article" date="2023" name="Front. Plant Sci.">
        <title>Chromosomal-level genome assembly of Melastoma candidum provides insights into trichome evolution.</title>
        <authorList>
            <person name="Zhong Y."/>
            <person name="Wu W."/>
            <person name="Sun C."/>
            <person name="Zou P."/>
            <person name="Liu Y."/>
            <person name="Dai S."/>
            <person name="Zhou R."/>
        </authorList>
    </citation>
    <scope>NUCLEOTIDE SEQUENCE [LARGE SCALE GENOMIC DNA]</scope>
</reference>